<dbReference type="InParanoid" id="A0A369J6D3"/>
<name>A0A369J6D3_HYPMA</name>
<evidence type="ECO:0000313" key="3">
    <source>
        <dbReference type="Proteomes" id="UP000076154"/>
    </source>
</evidence>
<gene>
    <name evidence="2" type="ORF">Hypma_001185</name>
</gene>
<dbReference type="EMBL" id="LUEZ02000110">
    <property type="protein sequence ID" value="RDB17629.1"/>
    <property type="molecule type" value="Genomic_DNA"/>
</dbReference>
<keyword evidence="1" id="KW-0732">Signal</keyword>
<dbReference type="OrthoDB" id="2581067at2759"/>
<dbReference type="AlphaFoldDB" id="A0A369J6D3"/>
<dbReference type="Proteomes" id="UP000076154">
    <property type="component" value="Unassembled WGS sequence"/>
</dbReference>
<reference evidence="2" key="1">
    <citation type="submission" date="2018-04" db="EMBL/GenBank/DDBJ databases">
        <title>Whole genome sequencing of Hypsizygus marmoreus.</title>
        <authorList>
            <person name="Choi I.-G."/>
            <person name="Min B."/>
            <person name="Kim J.-G."/>
            <person name="Kim S."/>
            <person name="Oh Y.-L."/>
            <person name="Kong W.-S."/>
            <person name="Park H."/>
            <person name="Jeong J."/>
            <person name="Song E.-S."/>
        </authorList>
    </citation>
    <scope>NUCLEOTIDE SEQUENCE [LARGE SCALE GENOMIC DNA]</scope>
    <source>
        <strain evidence="2">51987-8</strain>
    </source>
</reference>
<sequence>MRISSLVRKCTSACVVVGCLAARASAYFIINEPTRESQWMNGIANPVTWRKGVLDGIDNFDVEMARLSRDGLTLVARNVPATSTSLNIELQDVPAGDDYFLIFMNSTHGVMHATSPRFTVLAANSASRTDKASPISGAETVTVSGAPNPTRPFATTFASVNNGVLPSWGEAGQAWSFAGVAAGCLVGAAWTLW</sequence>
<organism evidence="2 3">
    <name type="scientific">Hypsizygus marmoreus</name>
    <name type="common">White beech mushroom</name>
    <name type="synonym">Agaricus marmoreus</name>
    <dbReference type="NCBI Taxonomy" id="39966"/>
    <lineage>
        <taxon>Eukaryota</taxon>
        <taxon>Fungi</taxon>
        <taxon>Dikarya</taxon>
        <taxon>Basidiomycota</taxon>
        <taxon>Agaricomycotina</taxon>
        <taxon>Agaricomycetes</taxon>
        <taxon>Agaricomycetidae</taxon>
        <taxon>Agaricales</taxon>
        <taxon>Tricholomatineae</taxon>
        <taxon>Lyophyllaceae</taxon>
        <taxon>Hypsizygus</taxon>
    </lineage>
</organism>
<accession>A0A369J6D3</accession>
<proteinExistence type="predicted"/>
<evidence type="ECO:0000313" key="2">
    <source>
        <dbReference type="EMBL" id="RDB17629.1"/>
    </source>
</evidence>
<evidence type="ECO:0000256" key="1">
    <source>
        <dbReference type="SAM" id="SignalP"/>
    </source>
</evidence>
<feature type="chain" id="PRO_5016670622" evidence="1">
    <location>
        <begin position="27"/>
        <end position="193"/>
    </location>
</feature>
<protein>
    <submittedName>
        <fullName evidence="2">Uncharacterized protein</fullName>
    </submittedName>
</protein>
<comment type="caution">
    <text evidence="2">The sequence shown here is derived from an EMBL/GenBank/DDBJ whole genome shotgun (WGS) entry which is preliminary data.</text>
</comment>
<feature type="signal peptide" evidence="1">
    <location>
        <begin position="1"/>
        <end position="26"/>
    </location>
</feature>
<keyword evidence="3" id="KW-1185">Reference proteome</keyword>